<evidence type="ECO:0000313" key="4">
    <source>
        <dbReference type="Proteomes" id="UP001642487"/>
    </source>
</evidence>
<accession>A0ABP0ZEK1</accession>
<dbReference type="EMBL" id="OZ021743">
    <property type="protein sequence ID" value="CAK9330176.1"/>
    <property type="molecule type" value="Genomic_DNA"/>
</dbReference>
<evidence type="ECO:0000256" key="1">
    <source>
        <dbReference type="SAM" id="MobiDB-lite"/>
    </source>
</evidence>
<dbReference type="Proteomes" id="UP001642487">
    <property type="component" value="Chromosome 9"/>
</dbReference>
<keyword evidence="2" id="KW-1133">Transmembrane helix</keyword>
<gene>
    <name evidence="3" type="ORF">CITCOLO1_LOCUS22661</name>
</gene>
<name>A0ABP0ZEK1_9ROSI</name>
<evidence type="ECO:0000256" key="2">
    <source>
        <dbReference type="SAM" id="Phobius"/>
    </source>
</evidence>
<protein>
    <submittedName>
        <fullName evidence="3">Uncharacterized protein</fullName>
    </submittedName>
</protein>
<sequence>MKEGILLLMSGFVIFIFNPLEAKRGSFFNLFDAIRGDSFGLPKPFADFLLVFGRTISAAGLLLVLCGYVRGVVVVPLVRPIVRAVSSHIDLGSAAEKSEEGEDEESDGEKKKNTESTKFCEREWVFIGSKFKPKANAV</sequence>
<feature type="transmembrane region" description="Helical" evidence="2">
    <location>
        <begin position="46"/>
        <end position="69"/>
    </location>
</feature>
<proteinExistence type="predicted"/>
<feature type="region of interest" description="Disordered" evidence="1">
    <location>
        <begin position="92"/>
        <end position="116"/>
    </location>
</feature>
<organism evidence="3 4">
    <name type="scientific">Citrullus colocynthis</name>
    <name type="common">colocynth</name>
    <dbReference type="NCBI Taxonomy" id="252529"/>
    <lineage>
        <taxon>Eukaryota</taxon>
        <taxon>Viridiplantae</taxon>
        <taxon>Streptophyta</taxon>
        <taxon>Embryophyta</taxon>
        <taxon>Tracheophyta</taxon>
        <taxon>Spermatophyta</taxon>
        <taxon>Magnoliopsida</taxon>
        <taxon>eudicotyledons</taxon>
        <taxon>Gunneridae</taxon>
        <taxon>Pentapetalae</taxon>
        <taxon>rosids</taxon>
        <taxon>fabids</taxon>
        <taxon>Cucurbitales</taxon>
        <taxon>Cucurbitaceae</taxon>
        <taxon>Benincaseae</taxon>
        <taxon>Citrullus</taxon>
    </lineage>
</organism>
<reference evidence="3 4" key="1">
    <citation type="submission" date="2024-03" db="EMBL/GenBank/DDBJ databases">
        <authorList>
            <person name="Gkanogiannis A."/>
            <person name="Becerra Lopez-Lavalle L."/>
        </authorList>
    </citation>
    <scope>NUCLEOTIDE SEQUENCE [LARGE SCALE GENOMIC DNA]</scope>
</reference>
<keyword evidence="2" id="KW-0472">Membrane</keyword>
<evidence type="ECO:0000313" key="3">
    <source>
        <dbReference type="EMBL" id="CAK9330176.1"/>
    </source>
</evidence>
<keyword evidence="4" id="KW-1185">Reference proteome</keyword>
<keyword evidence="2" id="KW-0812">Transmembrane</keyword>